<dbReference type="RefSeq" id="WP_269035570.1">
    <property type="nucleotide sequence ID" value="NZ_CP114040.1"/>
</dbReference>
<gene>
    <name evidence="1" type="ORF">O0S08_44345</name>
</gene>
<dbReference type="PROSITE" id="PS51257">
    <property type="entry name" value="PROKAR_LIPOPROTEIN"/>
    <property type="match status" value="1"/>
</dbReference>
<reference evidence="1" key="1">
    <citation type="submission" date="2022-11" db="EMBL/GenBank/DDBJ databases">
        <title>Minimal conservation of predation-associated metabolite biosynthetic gene clusters underscores biosynthetic potential of Myxococcota including descriptions for ten novel species: Archangium lansinium sp. nov., Myxococcus landrumus sp. nov., Nannocystis bai.</title>
        <authorList>
            <person name="Ahearne A."/>
            <person name="Stevens C."/>
            <person name="Dowd S."/>
        </authorList>
    </citation>
    <scope>NUCLEOTIDE SEQUENCE</scope>
    <source>
        <strain evidence="1">Fl3</strain>
    </source>
</reference>
<sequence length="144" mass="15072">MRRATRWLTSTMTAAILGFACGEPPSSEQPTGALCVEAADCYPEIDHALLGTVFCETKFEDGYCTHTCETDEDCCAIDGECEPAVSYVCTPLANDATKRCWVSCEADSLAGADPAAYCLMHAGPGAGCRSSGGGSENRDICAPP</sequence>
<keyword evidence="2" id="KW-1185">Reference proteome</keyword>
<name>A0ABY7H278_9BACT</name>
<evidence type="ECO:0000313" key="2">
    <source>
        <dbReference type="Proteomes" id="UP001164459"/>
    </source>
</evidence>
<evidence type="ECO:0000313" key="1">
    <source>
        <dbReference type="EMBL" id="WAS93242.1"/>
    </source>
</evidence>
<dbReference type="EMBL" id="CP114040">
    <property type="protein sequence ID" value="WAS93242.1"/>
    <property type="molecule type" value="Genomic_DNA"/>
</dbReference>
<dbReference type="Proteomes" id="UP001164459">
    <property type="component" value="Chromosome"/>
</dbReference>
<proteinExistence type="predicted"/>
<accession>A0ABY7H278</accession>
<organism evidence="1 2">
    <name type="scientific">Nannocystis punicea</name>
    <dbReference type="NCBI Taxonomy" id="2995304"/>
    <lineage>
        <taxon>Bacteria</taxon>
        <taxon>Pseudomonadati</taxon>
        <taxon>Myxococcota</taxon>
        <taxon>Polyangia</taxon>
        <taxon>Nannocystales</taxon>
        <taxon>Nannocystaceae</taxon>
        <taxon>Nannocystis</taxon>
    </lineage>
</organism>
<protein>
    <submittedName>
        <fullName evidence="1">Uncharacterized protein</fullName>
    </submittedName>
</protein>